<evidence type="ECO:0000313" key="3">
    <source>
        <dbReference type="Proteomes" id="UP001596270"/>
    </source>
</evidence>
<keyword evidence="3" id="KW-1185">Reference proteome</keyword>
<accession>A0ABW1TVA2</accession>
<sequence>MFKSKFVAFVIAFGSVVGMPHANAGSVAGTGGATEITQLMNNAELLKVGVDTAQTAVTSVNQYMTQIEQYRNQLINTVGIDPMKLNAQLNSLNTSYQQLSVYRDQINRTSGSMTTQINAWGQRFTTAKVAGRTLKEQLEAEAKLREGRNGAALERAKRDEQIMQEVNSDIDQLRQTEADIPRSQGMNESIQNMHRTMNKIAFQNTKMIELLVESNASNRTNNMDRNVDAENSNRIEQYRKDYQDALRKRQLEFIAPKSN</sequence>
<organism evidence="2 3">
    <name type="scientific">Polaromonas aquatica</name>
    <dbReference type="NCBI Taxonomy" id="332657"/>
    <lineage>
        <taxon>Bacteria</taxon>
        <taxon>Pseudomonadati</taxon>
        <taxon>Pseudomonadota</taxon>
        <taxon>Betaproteobacteria</taxon>
        <taxon>Burkholderiales</taxon>
        <taxon>Comamonadaceae</taxon>
        <taxon>Polaromonas</taxon>
    </lineage>
</organism>
<evidence type="ECO:0000256" key="1">
    <source>
        <dbReference type="SAM" id="SignalP"/>
    </source>
</evidence>
<dbReference type="RefSeq" id="WP_377413043.1">
    <property type="nucleotide sequence ID" value="NZ_JBHSRS010000017.1"/>
</dbReference>
<gene>
    <name evidence="2" type="ORF">ACFQND_08250</name>
</gene>
<protein>
    <recommendedName>
        <fullName evidence="4">Conjugal transfer protein TrbJ</fullName>
    </recommendedName>
</protein>
<name>A0ABW1TVA2_9BURK</name>
<evidence type="ECO:0008006" key="4">
    <source>
        <dbReference type="Google" id="ProtNLM"/>
    </source>
</evidence>
<keyword evidence="1" id="KW-0732">Signal</keyword>
<feature type="chain" id="PRO_5045535805" description="Conjugal transfer protein TrbJ" evidence="1">
    <location>
        <begin position="25"/>
        <end position="259"/>
    </location>
</feature>
<dbReference type="Proteomes" id="UP001596270">
    <property type="component" value="Unassembled WGS sequence"/>
</dbReference>
<proteinExistence type="predicted"/>
<evidence type="ECO:0000313" key="2">
    <source>
        <dbReference type="EMBL" id="MFC6281217.1"/>
    </source>
</evidence>
<reference evidence="3" key="1">
    <citation type="journal article" date="2019" name="Int. J. Syst. Evol. Microbiol.">
        <title>The Global Catalogue of Microorganisms (GCM) 10K type strain sequencing project: providing services to taxonomists for standard genome sequencing and annotation.</title>
        <authorList>
            <consortium name="The Broad Institute Genomics Platform"/>
            <consortium name="The Broad Institute Genome Sequencing Center for Infectious Disease"/>
            <person name="Wu L."/>
            <person name="Ma J."/>
        </authorList>
    </citation>
    <scope>NUCLEOTIDE SEQUENCE [LARGE SCALE GENOMIC DNA]</scope>
    <source>
        <strain evidence="3">CCUG 39402</strain>
    </source>
</reference>
<comment type="caution">
    <text evidence="2">The sequence shown here is derived from an EMBL/GenBank/DDBJ whole genome shotgun (WGS) entry which is preliminary data.</text>
</comment>
<feature type="signal peptide" evidence="1">
    <location>
        <begin position="1"/>
        <end position="24"/>
    </location>
</feature>
<dbReference type="EMBL" id="JBHSRS010000017">
    <property type="protein sequence ID" value="MFC6281217.1"/>
    <property type="molecule type" value="Genomic_DNA"/>
</dbReference>